<dbReference type="Proteomes" id="UP001418444">
    <property type="component" value="Unassembled WGS sequence"/>
</dbReference>
<protein>
    <recommendedName>
        <fullName evidence="5">PE-PPE domain-containing protein</fullName>
    </recommendedName>
</protein>
<feature type="compositionally biased region" description="Low complexity" evidence="1">
    <location>
        <begin position="407"/>
        <end position="426"/>
    </location>
</feature>
<name>A0ABP7P354_9ACTN</name>
<feature type="region of interest" description="Disordered" evidence="1">
    <location>
        <begin position="307"/>
        <end position="426"/>
    </location>
</feature>
<feature type="compositionally biased region" description="Acidic residues" evidence="1">
    <location>
        <begin position="397"/>
        <end position="406"/>
    </location>
</feature>
<accession>A0ABP7P354</accession>
<evidence type="ECO:0000256" key="1">
    <source>
        <dbReference type="SAM" id="MobiDB-lite"/>
    </source>
</evidence>
<dbReference type="RefSeq" id="WP_344782861.1">
    <property type="nucleotide sequence ID" value="NZ_BAAAZW010000005.1"/>
</dbReference>
<evidence type="ECO:0000256" key="2">
    <source>
        <dbReference type="SAM" id="SignalP"/>
    </source>
</evidence>
<proteinExistence type="predicted"/>
<evidence type="ECO:0008006" key="5">
    <source>
        <dbReference type="Google" id="ProtNLM"/>
    </source>
</evidence>
<feature type="compositionally biased region" description="Polar residues" evidence="1">
    <location>
        <begin position="328"/>
        <end position="341"/>
    </location>
</feature>
<sequence length="426" mass="41722">MIRSLNRRTRRRLSRSKVGAGVSVAAAAALFASGLTAPPAQALEIPGVSGECAPGDPVGDPPSGADCANASPWIVGPVIDAIIEAVAPDLGVNVTDLNRAFVILGAGTSTISGSGFNMALGGFGNATANAQTPLSGAIAIGVGGEANATASLGSVSLAAAIGGDANGNALPLGVTAVVAVGGDASATALGGFAGAFPTLNEEGDEQGPNRAVCTALYATASYTDTAGATTSCTSVLFIFQQSQDADGPVVYAIKNPLSLGLASPLGALESLLELFDEDLAGLAGTGFLPVFEEDLIRIVMNDDGPTIESDLFGPGAPEPEPEPEILTASATESESAVNTLSAGEAPERDEAPSGALTDDGTTDSADTELTGDTTPETGSGGDGSGNTGGESENLSDSGDDSGDAGESESAGAADDSGDETGSLELE</sequence>
<evidence type="ECO:0000313" key="3">
    <source>
        <dbReference type="EMBL" id="GAA3958870.1"/>
    </source>
</evidence>
<feature type="compositionally biased region" description="Gly residues" evidence="1">
    <location>
        <begin position="378"/>
        <end position="388"/>
    </location>
</feature>
<comment type="caution">
    <text evidence="3">The sequence shown here is derived from an EMBL/GenBank/DDBJ whole genome shotgun (WGS) entry which is preliminary data.</text>
</comment>
<dbReference type="InterPro" id="IPR006311">
    <property type="entry name" value="TAT_signal"/>
</dbReference>
<organism evidence="3 4">
    <name type="scientific">Gordonia caeni</name>
    <dbReference type="NCBI Taxonomy" id="1007097"/>
    <lineage>
        <taxon>Bacteria</taxon>
        <taxon>Bacillati</taxon>
        <taxon>Actinomycetota</taxon>
        <taxon>Actinomycetes</taxon>
        <taxon>Mycobacteriales</taxon>
        <taxon>Gordoniaceae</taxon>
        <taxon>Gordonia</taxon>
    </lineage>
</organism>
<feature type="chain" id="PRO_5046414305" description="PE-PPE domain-containing protein" evidence="2">
    <location>
        <begin position="43"/>
        <end position="426"/>
    </location>
</feature>
<keyword evidence="4" id="KW-1185">Reference proteome</keyword>
<feature type="signal peptide" evidence="2">
    <location>
        <begin position="1"/>
        <end position="42"/>
    </location>
</feature>
<dbReference type="EMBL" id="BAAAZW010000005">
    <property type="protein sequence ID" value="GAA3958870.1"/>
    <property type="molecule type" value="Genomic_DNA"/>
</dbReference>
<keyword evidence="2" id="KW-0732">Signal</keyword>
<gene>
    <name evidence="3" type="ORF">GCM10022231_18070</name>
</gene>
<evidence type="ECO:0000313" key="4">
    <source>
        <dbReference type="Proteomes" id="UP001418444"/>
    </source>
</evidence>
<dbReference type="PROSITE" id="PS51318">
    <property type="entry name" value="TAT"/>
    <property type="match status" value="1"/>
</dbReference>
<reference evidence="4" key="1">
    <citation type="journal article" date="2019" name="Int. J. Syst. Evol. Microbiol.">
        <title>The Global Catalogue of Microorganisms (GCM) 10K type strain sequencing project: providing services to taxonomists for standard genome sequencing and annotation.</title>
        <authorList>
            <consortium name="The Broad Institute Genomics Platform"/>
            <consortium name="The Broad Institute Genome Sequencing Center for Infectious Disease"/>
            <person name="Wu L."/>
            <person name="Ma J."/>
        </authorList>
    </citation>
    <scope>NUCLEOTIDE SEQUENCE [LARGE SCALE GENOMIC DNA]</scope>
    <source>
        <strain evidence="4">JCM 16923</strain>
    </source>
</reference>